<accession>A0ABT8QT70</accession>
<feature type="transmembrane region" description="Helical" evidence="8">
    <location>
        <begin position="65"/>
        <end position="83"/>
    </location>
</feature>
<feature type="transmembrane region" description="Helical" evidence="8">
    <location>
        <begin position="331"/>
        <end position="349"/>
    </location>
</feature>
<keyword evidence="10" id="KW-1185">Reference proteome</keyword>
<evidence type="ECO:0000256" key="6">
    <source>
        <dbReference type="ARBA" id="ARBA00022989"/>
    </source>
</evidence>
<organism evidence="9 10">
    <name type="scientific">Desulfosporosinus nitroreducens</name>
    <dbReference type="NCBI Taxonomy" id="2018668"/>
    <lineage>
        <taxon>Bacteria</taxon>
        <taxon>Bacillati</taxon>
        <taxon>Bacillota</taxon>
        <taxon>Clostridia</taxon>
        <taxon>Eubacteriales</taxon>
        <taxon>Desulfitobacteriaceae</taxon>
        <taxon>Desulfosporosinus</taxon>
    </lineage>
</organism>
<keyword evidence="4" id="KW-1003">Cell membrane</keyword>
<feature type="transmembrane region" description="Helical" evidence="8">
    <location>
        <begin position="490"/>
        <end position="511"/>
    </location>
</feature>
<keyword evidence="6 8" id="KW-1133">Transmembrane helix</keyword>
<feature type="transmembrane region" description="Helical" evidence="8">
    <location>
        <begin position="463"/>
        <end position="484"/>
    </location>
</feature>
<comment type="subcellular location">
    <subcellularLocation>
        <location evidence="1">Cell membrane</location>
        <topology evidence="1">Multi-pass membrane protein</topology>
    </subcellularLocation>
</comment>
<keyword evidence="3" id="KW-0813">Transport</keyword>
<dbReference type="NCBIfam" id="TIGR00842">
    <property type="entry name" value="bcct"/>
    <property type="match status" value="1"/>
</dbReference>
<keyword evidence="5 8" id="KW-0812">Transmembrane</keyword>
<feature type="transmembrane region" description="Helical" evidence="8">
    <location>
        <begin position="276"/>
        <end position="300"/>
    </location>
</feature>
<keyword evidence="7 8" id="KW-0472">Membrane</keyword>
<feature type="transmembrane region" description="Helical" evidence="8">
    <location>
        <begin position="153"/>
        <end position="175"/>
    </location>
</feature>
<evidence type="ECO:0000256" key="2">
    <source>
        <dbReference type="ARBA" id="ARBA00005658"/>
    </source>
</evidence>
<evidence type="ECO:0000256" key="7">
    <source>
        <dbReference type="ARBA" id="ARBA00023136"/>
    </source>
</evidence>
<comment type="caution">
    <text evidence="9">The sequence shown here is derived from an EMBL/GenBank/DDBJ whole genome shotgun (WGS) entry which is preliminary data.</text>
</comment>
<feature type="transmembrane region" description="Helical" evidence="8">
    <location>
        <begin position="21"/>
        <end position="45"/>
    </location>
</feature>
<comment type="similarity">
    <text evidence="2">Belongs to the BCCT transporter (TC 2.A.15) family.</text>
</comment>
<dbReference type="PANTHER" id="PTHR30047">
    <property type="entry name" value="HIGH-AFFINITY CHOLINE TRANSPORT PROTEIN-RELATED"/>
    <property type="match status" value="1"/>
</dbReference>
<evidence type="ECO:0000313" key="9">
    <source>
        <dbReference type="EMBL" id="MDO0824562.1"/>
    </source>
</evidence>
<evidence type="ECO:0000313" key="10">
    <source>
        <dbReference type="Proteomes" id="UP001176021"/>
    </source>
</evidence>
<dbReference type="PANTHER" id="PTHR30047:SF7">
    <property type="entry name" value="HIGH-AFFINITY CHOLINE TRANSPORT PROTEIN"/>
    <property type="match status" value="1"/>
</dbReference>
<name>A0ABT8QT70_9FIRM</name>
<dbReference type="InterPro" id="IPR018093">
    <property type="entry name" value="BCCT_CS"/>
</dbReference>
<evidence type="ECO:0000256" key="3">
    <source>
        <dbReference type="ARBA" id="ARBA00022448"/>
    </source>
</evidence>
<gene>
    <name evidence="9" type="ORF">M8H41_17130</name>
</gene>
<dbReference type="Pfam" id="PF02028">
    <property type="entry name" value="BCCT"/>
    <property type="match status" value="1"/>
</dbReference>
<evidence type="ECO:0000256" key="4">
    <source>
        <dbReference type="ARBA" id="ARBA00022475"/>
    </source>
</evidence>
<dbReference type="EMBL" id="JAMJEV010000015">
    <property type="protein sequence ID" value="MDO0824562.1"/>
    <property type="molecule type" value="Genomic_DNA"/>
</dbReference>
<dbReference type="InterPro" id="IPR000060">
    <property type="entry name" value="BCCT_transptr"/>
</dbReference>
<protein>
    <submittedName>
        <fullName evidence="9">BCCT family transporter</fullName>
    </submittedName>
</protein>
<evidence type="ECO:0000256" key="1">
    <source>
        <dbReference type="ARBA" id="ARBA00004651"/>
    </source>
</evidence>
<reference evidence="9" key="1">
    <citation type="submission" date="2022-05" db="EMBL/GenBank/DDBJ databases">
        <title>Expanded diversity of anoxic marine methylotrophy in a Black Sea sulfate reducing microorganism.</title>
        <authorList>
            <person name="Fischer P.Q."/>
            <person name="Stams A.J.M."/>
            <person name="Villanueva L."/>
            <person name="Sousa D.Z."/>
        </authorList>
    </citation>
    <scope>NUCLEOTIDE SEQUENCE</scope>
    <source>
        <strain evidence="9">P130</strain>
    </source>
</reference>
<dbReference type="Proteomes" id="UP001176021">
    <property type="component" value="Unassembled WGS sequence"/>
</dbReference>
<evidence type="ECO:0000256" key="8">
    <source>
        <dbReference type="SAM" id="Phobius"/>
    </source>
</evidence>
<dbReference type="PROSITE" id="PS01303">
    <property type="entry name" value="BCCT"/>
    <property type="match status" value="1"/>
</dbReference>
<feature type="transmembrane region" description="Helical" evidence="8">
    <location>
        <begin position="361"/>
        <end position="384"/>
    </location>
</feature>
<feature type="transmembrane region" description="Helical" evidence="8">
    <location>
        <begin position="207"/>
        <end position="230"/>
    </location>
</feature>
<proteinExistence type="inferred from homology"/>
<sequence length="530" mass="58818">MKNLLQENLEKIPKSKGKSVLINPVVFWGSAILCVVLYAPMLIFGKELQPYVSTILKAITYKMDWLWLLFALGCVVFSLWLAFGRYGNVKLGGKDDKPEFSDFSWISMMFTGGVGAGLVYWSMAEPIFYLKWPPFWGEAFSAQAAQFSIAYGIFHWGITAWAIFVPGAIAFAYMLHVRKKPYFYPSYACRGVLGDRVDGWLGRAIDIFVVIGLVGGLGTTLGTVIPMMAAVSSDMLGIENSMTVKVAVTLVVAAVFTYSSYSGLNSGIKKLSELNSWLCMGLLAFVMLVGPTLFMLSFYVDSLGVLATNFLRMSLYTDPITKSGFPQDWTVFYWAWWAAWAMYFGLFVARISKGRTIKNVVINMMVITTIGCSLFFLVFGTYAVDLQLNQGIALDKTMTEVGAGAMISQVLHTLPLTGIVIPYFLFVMLIFQATTIDSNAYIISMISSKEVRNDQESPRWTRLFWCALLALIGVAIMMVGGLPVVQLSSVATSVPIIFIIIILGMSLCKWLKEDFGGESKVQVVDYQEED</sequence>
<feature type="transmembrane region" description="Helical" evidence="8">
    <location>
        <begin position="420"/>
        <end position="442"/>
    </location>
</feature>
<evidence type="ECO:0000256" key="5">
    <source>
        <dbReference type="ARBA" id="ARBA00022692"/>
    </source>
</evidence>
<feature type="transmembrane region" description="Helical" evidence="8">
    <location>
        <begin position="242"/>
        <end position="264"/>
    </location>
</feature>
<feature type="transmembrane region" description="Helical" evidence="8">
    <location>
        <begin position="103"/>
        <end position="123"/>
    </location>
</feature>